<accession>A0ACB9GD34</accession>
<protein>
    <submittedName>
        <fullName evidence="1">Uncharacterized protein</fullName>
    </submittedName>
</protein>
<evidence type="ECO:0000313" key="1">
    <source>
        <dbReference type="EMBL" id="KAI3781387.1"/>
    </source>
</evidence>
<dbReference type="EMBL" id="CM042010">
    <property type="protein sequence ID" value="KAI3781387.1"/>
    <property type="molecule type" value="Genomic_DNA"/>
</dbReference>
<reference evidence="2" key="1">
    <citation type="journal article" date="2022" name="Mol. Ecol. Resour.">
        <title>The genomes of chicory, endive, great burdock and yacon provide insights into Asteraceae palaeo-polyploidization history and plant inulin production.</title>
        <authorList>
            <person name="Fan W."/>
            <person name="Wang S."/>
            <person name="Wang H."/>
            <person name="Wang A."/>
            <person name="Jiang F."/>
            <person name="Liu H."/>
            <person name="Zhao H."/>
            <person name="Xu D."/>
            <person name="Zhang Y."/>
        </authorList>
    </citation>
    <scope>NUCLEOTIDE SEQUENCE [LARGE SCALE GENOMIC DNA]</scope>
    <source>
        <strain evidence="2">cv. Punajuju</strain>
    </source>
</reference>
<dbReference type="Proteomes" id="UP001055811">
    <property type="component" value="Linkage Group LG02"/>
</dbReference>
<organism evidence="1 2">
    <name type="scientific">Cichorium intybus</name>
    <name type="common">Chicory</name>
    <dbReference type="NCBI Taxonomy" id="13427"/>
    <lineage>
        <taxon>Eukaryota</taxon>
        <taxon>Viridiplantae</taxon>
        <taxon>Streptophyta</taxon>
        <taxon>Embryophyta</taxon>
        <taxon>Tracheophyta</taxon>
        <taxon>Spermatophyta</taxon>
        <taxon>Magnoliopsida</taxon>
        <taxon>eudicotyledons</taxon>
        <taxon>Gunneridae</taxon>
        <taxon>Pentapetalae</taxon>
        <taxon>asterids</taxon>
        <taxon>campanulids</taxon>
        <taxon>Asterales</taxon>
        <taxon>Asteraceae</taxon>
        <taxon>Cichorioideae</taxon>
        <taxon>Cichorieae</taxon>
        <taxon>Cichoriinae</taxon>
        <taxon>Cichorium</taxon>
    </lineage>
</organism>
<proteinExistence type="predicted"/>
<keyword evidence="2" id="KW-1185">Reference proteome</keyword>
<comment type="caution">
    <text evidence="1">The sequence shown here is derived from an EMBL/GenBank/DDBJ whole genome shotgun (WGS) entry which is preliminary data.</text>
</comment>
<evidence type="ECO:0000313" key="2">
    <source>
        <dbReference type="Proteomes" id="UP001055811"/>
    </source>
</evidence>
<gene>
    <name evidence="1" type="ORF">L2E82_11400</name>
</gene>
<name>A0ACB9GD34_CICIN</name>
<reference evidence="1 2" key="2">
    <citation type="journal article" date="2022" name="Mol. Ecol. Resour.">
        <title>The genomes of chicory, endive, great burdock and yacon provide insights into Asteraceae paleo-polyploidization history and plant inulin production.</title>
        <authorList>
            <person name="Fan W."/>
            <person name="Wang S."/>
            <person name="Wang H."/>
            <person name="Wang A."/>
            <person name="Jiang F."/>
            <person name="Liu H."/>
            <person name="Zhao H."/>
            <person name="Xu D."/>
            <person name="Zhang Y."/>
        </authorList>
    </citation>
    <scope>NUCLEOTIDE SEQUENCE [LARGE SCALE GENOMIC DNA]</scope>
    <source>
        <strain evidence="2">cv. Punajuju</strain>
        <tissue evidence="1">Leaves</tissue>
    </source>
</reference>
<sequence length="426" mass="47062">MLMENHNTNTENAIEHKHLMHVDFLIALYVCDTFRCPRLTLAFFTLFLNNFIVFFISLLSFPSPHIQPLHTRRTLASSFSHSYTKRNPNIRMSSAINTFTICNPNPSEVCSKRVPMEAFCSSPSLSRFGPLLRPRSPGVLTLSVSVSGYPRGLRHGLLLSRSKSRNRSIFSFAASHEDSESSEIDINEEANRLKEGAEESEEAWKQTLATFKEQAIKMLNVSQEAYEVYMKKATVVLTETSEQLKIQADKASADFSVIAKELSEEGKVYLSAAAENSPEPVKDIVETFASSSTDDLKDVSKVLDFYVGIPYGGLLTATGFLSFMLTGSISAIRFGVILGGTLLALSIYSLRSWKKGKSSSGALKGQAAIATILFLKDARLVFSRPAFTRYVAFIISGAVLAFYVYRIIYSRGQSTGGSSFESGTEN</sequence>